<evidence type="ECO:0000313" key="1">
    <source>
        <dbReference type="EMBL" id="KAF2820465.1"/>
    </source>
</evidence>
<keyword evidence="2" id="KW-1185">Reference proteome</keyword>
<name>A0A6A6ZJP4_9PLEO</name>
<evidence type="ECO:0000313" key="2">
    <source>
        <dbReference type="Proteomes" id="UP000799424"/>
    </source>
</evidence>
<reference evidence="1" key="1">
    <citation type="journal article" date="2020" name="Stud. Mycol.">
        <title>101 Dothideomycetes genomes: a test case for predicting lifestyles and emergence of pathogens.</title>
        <authorList>
            <person name="Haridas S."/>
            <person name="Albert R."/>
            <person name="Binder M."/>
            <person name="Bloem J."/>
            <person name="Labutti K."/>
            <person name="Salamov A."/>
            <person name="Andreopoulos B."/>
            <person name="Baker S."/>
            <person name="Barry K."/>
            <person name="Bills G."/>
            <person name="Bluhm B."/>
            <person name="Cannon C."/>
            <person name="Castanera R."/>
            <person name="Culley D."/>
            <person name="Daum C."/>
            <person name="Ezra D."/>
            <person name="Gonzalez J."/>
            <person name="Henrissat B."/>
            <person name="Kuo A."/>
            <person name="Liang C."/>
            <person name="Lipzen A."/>
            <person name="Lutzoni F."/>
            <person name="Magnuson J."/>
            <person name="Mondo S."/>
            <person name="Nolan M."/>
            <person name="Ohm R."/>
            <person name="Pangilinan J."/>
            <person name="Park H.-J."/>
            <person name="Ramirez L."/>
            <person name="Alfaro M."/>
            <person name="Sun H."/>
            <person name="Tritt A."/>
            <person name="Yoshinaga Y."/>
            <person name="Zwiers L.-H."/>
            <person name="Turgeon B."/>
            <person name="Goodwin S."/>
            <person name="Spatafora J."/>
            <person name="Crous P."/>
            <person name="Grigoriev I."/>
        </authorList>
    </citation>
    <scope>NUCLEOTIDE SEQUENCE</scope>
    <source>
        <strain evidence="1">CBS 113818</strain>
    </source>
</reference>
<feature type="non-terminal residue" evidence="1">
    <location>
        <position position="1"/>
    </location>
</feature>
<protein>
    <submittedName>
        <fullName evidence="1">Uncharacterized protein</fullName>
    </submittedName>
</protein>
<dbReference type="OrthoDB" id="2608216at2759"/>
<proteinExistence type="predicted"/>
<gene>
    <name evidence="1" type="ORF">CC86DRAFT_304237</name>
</gene>
<dbReference type="Proteomes" id="UP000799424">
    <property type="component" value="Unassembled WGS sequence"/>
</dbReference>
<sequence>VDEGCRRVHCQRLLIQGPGSQYFEVQPPGDDDDPAIVPVDSEAAWTRVGEAMAQAWENVEKRAHKTIQEGERNEVNPWVERTQWLPYLVGMERADLMACIEEPVAEPDPRNDVEPEPVEAAIWKAMDGLTLTINQ</sequence>
<accession>A0A6A6ZJP4</accession>
<organism evidence="1 2">
    <name type="scientific">Ophiobolus disseminans</name>
    <dbReference type="NCBI Taxonomy" id="1469910"/>
    <lineage>
        <taxon>Eukaryota</taxon>
        <taxon>Fungi</taxon>
        <taxon>Dikarya</taxon>
        <taxon>Ascomycota</taxon>
        <taxon>Pezizomycotina</taxon>
        <taxon>Dothideomycetes</taxon>
        <taxon>Pleosporomycetidae</taxon>
        <taxon>Pleosporales</taxon>
        <taxon>Pleosporineae</taxon>
        <taxon>Phaeosphaeriaceae</taxon>
        <taxon>Ophiobolus</taxon>
    </lineage>
</organism>
<dbReference type="EMBL" id="MU006240">
    <property type="protein sequence ID" value="KAF2820465.1"/>
    <property type="molecule type" value="Genomic_DNA"/>
</dbReference>
<dbReference type="AlphaFoldDB" id="A0A6A6ZJP4"/>